<dbReference type="EMBL" id="CABVQG010000032">
    <property type="protein sequence ID" value="VWD21326.1"/>
    <property type="molecule type" value="Genomic_DNA"/>
</dbReference>
<dbReference type="Pfam" id="PF15581">
    <property type="entry name" value="Imm58"/>
    <property type="match status" value="1"/>
</dbReference>
<proteinExistence type="predicted"/>
<comment type="caution">
    <text evidence="1">The sequence shown here is derived from an EMBL/GenBank/DDBJ whole genome shotgun (WGS) entry which is preliminary data.</text>
</comment>
<evidence type="ECO:0000313" key="2">
    <source>
        <dbReference type="Proteomes" id="UP000494120"/>
    </source>
</evidence>
<organism evidence="1 2">
    <name type="scientific">Burkholderia aenigmatica</name>
    <dbReference type="NCBI Taxonomy" id="2015348"/>
    <lineage>
        <taxon>Bacteria</taxon>
        <taxon>Pseudomonadati</taxon>
        <taxon>Pseudomonadota</taxon>
        <taxon>Betaproteobacteria</taxon>
        <taxon>Burkholderiales</taxon>
        <taxon>Burkholderiaceae</taxon>
        <taxon>Burkholderia</taxon>
        <taxon>Burkholderia cepacia complex</taxon>
    </lineage>
</organism>
<name>A0ABY6Y1Q2_9BURK</name>
<dbReference type="InterPro" id="IPR028968">
    <property type="entry name" value="Imm58"/>
</dbReference>
<gene>
    <name evidence="1" type="ORF">BLA17378_06629</name>
</gene>
<dbReference type="Proteomes" id="UP000494120">
    <property type="component" value="Unassembled WGS sequence"/>
</dbReference>
<accession>A0ABY6Y1Q2</accession>
<reference evidence="1 2" key="1">
    <citation type="submission" date="2019-09" db="EMBL/GenBank/DDBJ databases">
        <authorList>
            <person name="Depoorter E."/>
        </authorList>
    </citation>
    <scope>NUCLEOTIDE SEQUENCE [LARGE SCALE GENOMIC DNA]</scope>
    <source>
        <strain evidence="1 2">R-17378</strain>
    </source>
</reference>
<keyword evidence="2" id="KW-1185">Reference proteome</keyword>
<evidence type="ECO:0000313" key="1">
    <source>
        <dbReference type="EMBL" id="VWD21326.1"/>
    </source>
</evidence>
<sequence>MWVDRSISLSYANQSLSMSNAALNSIENLLGDTWKGMERDTLVKRLQAEAATRPADSILVKDEKNVIWFGDVRFNIENGFLKNIGD</sequence>
<protein>
    <submittedName>
        <fullName evidence="1">Uncharacterized protein</fullName>
    </submittedName>
</protein>